<evidence type="ECO:0008006" key="3">
    <source>
        <dbReference type="Google" id="ProtNLM"/>
    </source>
</evidence>
<dbReference type="PANTHER" id="PTHR12526">
    <property type="entry name" value="GLYCOSYLTRANSFERASE"/>
    <property type="match status" value="1"/>
</dbReference>
<proteinExistence type="predicted"/>
<dbReference type="PANTHER" id="PTHR12526:SF630">
    <property type="entry name" value="GLYCOSYLTRANSFERASE"/>
    <property type="match status" value="1"/>
</dbReference>
<keyword evidence="2" id="KW-1185">Reference proteome</keyword>
<dbReference type="Pfam" id="PF13692">
    <property type="entry name" value="Glyco_trans_1_4"/>
    <property type="match status" value="1"/>
</dbReference>
<name>A0ABQ4S662_9HYPH</name>
<evidence type="ECO:0000313" key="2">
    <source>
        <dbReference type="Proteomes" id="UP001055125"/>
    </source>
</evidence>
<accession>A0ABQ4S662</accession>
<reference evidence="1" key="2">
    <citation type="submission" date="2021-08" db="EMBL/GenBank/DDBJ databases">
        <authorList>
            <person name="Tani A."/>
            <person name="Ola A."/>
            <person name="Ogura Y."/>
            <person name="Katsura K."/>
            <person name="Hayashi T."/>
        </authorList>
    </citation>
    <scope>NUCLEOTIDE SEQUENCE</scope>
    <source>
        <strain evidence="1">DSM 19015</strain>
    </source>
</reference>
<dbReference type="Proteomes" id="UP001055125">
    <property type="component" value="Unassembled WGS sequence"/>
</dbReference>
<reference evidence="1" key="1">
    <citation type="journal article" date="2021" name="Front. Microbiol.">
        <title>Comprehensive Comparative Genomics and Phenotyping of Methylobacterium Species.</title>
        <authorList>
            <person name="Alessa O."/>
            <person name="Ogura Y."/>
            <person name="Fujitani Y."/>
            <person name="Takami H."/>
            <person name="Hayashi T."/>
            <person name="Sahin N."/>
            <person name="Tani A."/>
        </authorList>
    </citation>
    <scope>NUCLEOTIDE SEQUENCE</scope>
    <source>
        <strain evidence="1">DSM 19015</strain>
    </source>
</reference>
<protein>
    <recommendedName>
        <fullName evidence="3">Glycosyl transferase</fullName>
    </recommendedName>
</protein>
<evidence type="ECO:0000313" key="1">
    <source>
        <dbReference type="EMBL" id="GJD97867.1"/>
    </source>
</evidence>
<dbReference type="RefSeq" id="WP_238246907.1">
    <property type="nucleotide sequence ID" value="NZ_BPQP01000120.1"/>
</dbReference>
<dbReference type="Gene3D" id="3.40.50.2000">
    <property type="entry name" value="Glycogen Phosphorylase B"/>
    <property type="match status" value="1"/>
</dbReference>
<organism evidence="1 2">
    <name type="scientific">Methylobacterium iners</name>
    <dbReference type="NCBI Taxonomy" id="418707"/>
    <lineage>
        <taxon>Bacteria</taxon>
        <taxon>Pseudomonadati</taxon>
        <taxon>Pseudomonadota</taxon>
        <taxon>Alphaproteobacteria</taxon>
        <taxon>Hyphomicrobiales</taxon>
        <taxon>Methylobacteriaceae</taxon>
        <taxon>Methylobacterium</taxon>
    </lineage>
</organism>
<comment type="caution">
    <text evidence="1">The sequence shown here is derived from an EMBL/GenBank/DDBJ whole genome shotgun (WGS) entry which is preliminary data.</text>
</comment>
<dbReference type="EMBL" id="BPQP01000120">
    <property type="protein sequence ID" value="GJD97867.1"/>
    <property type="molecule type" value="Genomic_DNA"/>
</dbReference>
<sequence length="424" mass="47537">MKVEEGSYLRPLSDASGDMEPLALAIESQRAPIQFAKGETGASRPLLVCFSHLRWGFVWQRPQHLLCRAAGHFDVLFIEEPVFEAEADDQLRIEPVEAGVTLLVPVIRPGDPVTVTATLSRLIRTHLERLVHRERLFWYYTPAAVAFSDDLPRSLTVYDNMDELSAFRGASPDLIAQERSLLNRADLVFTGGRSLYDAKRDCHRDIHCFPSSVDAQHFRQARSGTLPDPADQAGLPRPRLGFFGVIDERFDQDFLAEAADLRPDWQWVMIGPVVKIDPATLPQRENIHWLGPKSYKELPAYLGHWDLGVMPFARNESTRFISPTKTPEFLAAGLPVISTPIVDVVRDYGETGLAEIADKPMAAVLAAEALLARPRQPWLERVDRQLAANSWDQTWDAMRNLMLDRLSGPVTDRERVSGTAALDA</sequence>
<gene>
    <name evidence="1" type="ORF">OCOJLMKI_5106</name>
</gene>
<dbReference type="SUPFAM" id="SSF53756">
    <property type="entry name" value="UDP-Glycosyltransferase/glycogen phosphorylase"/>
    <property type="match status" value="1"/>
</dbReference>